<feature type="binding site" evidence="8">
    <location>
        <position position="39"/>
    </location>
    <ligand>
        <name>Mg(2+)</name>
        <dbReference type="ChEBI" id="CHEBI:18420"/>
    </ligand>
</feature>
<dbReference type="InterPro" id="IPR024924">
    <property type="entry name" value="7-CO-7-deazaguanine_synth-like"/>
</dbReference>
<dbReference type="GO" id="GO:1904047">
    <property type="term" value="F:S-adenosyl-L-methionine binding"/>
    <property type="evidence" value="ECO:0007669"/>
    <property type="project" value="UniProtKB-UniRule"/>
</dbReference>
<comment type="subunit">
    <text evidence="8">Homodimer.</text>
</comment>
<dbReference type="EC" id="4.3.99.3" evidence="8"/>
<dbReference type="InterPro" id="IPR058240">
    <property type="entry name" value="rSAM_sf"/>
</dbReference>
<evidence type="ECO:0000313" key="11">
    <source>
        <dbReference type="Proteomes" id="UP000192478"/>
    </source>
</evidence>
<evidence type="ECO:0000256" key="7">
    <source>
        <dbReference type="ARBA" id="ARBA00023239"/>
    </source>
</evidence>
<feature type="binding site" evidence="8">
    <location>
        <begin position="11"/>
        <end position="13"/>
    </location>
    <ligand>
        <name>substrate</name>
    </ligand>
</feature>
<feature type="binding site" evidence="8">
    <location>
        <begin position="36"/>
        <end position="38"/>
    </location>
    <ligand>
        <name>S-adenosyl-L-methionine</name>
        <dbReference type="ChEBI" id="CHEBI:59789"/>
    </ligand>
</feature>
<keyword evidence="1 8" id="KW-0004">4Fe-4S</keyword>
<dbReference type="GO" id="GO:0000287">
    <property type="term" value="F:magnesium ion binding"/>
    <property type="evidence" value="ECO:0007669"/>
    <property type="project" value="UniProtKB-UniRule"/>
</dbReference>
<name>A0AAC9RRE8_9CLOT</name>
<comment type="cofactor">
    <cofactor evidence="8">
        <name>Mg(2+)</name>
        <dbReference type="ChEBI" id="CHEBI:18420"/>
    </cofactor>
</comment>
<dbReference type="InterPro" id="IPR007197">
    <property type="entry name" value="rSAM"/>
</dbReference>
<dbReference type="HAMAP" id="MF_00917">
    <property type="entry name" value="QueE"/>
    <property type="match status" value="1"/>
</dbReference>
<keyword evidence="8" id="KW-0671">Queuosine biosynthesis</keyword>
<evidence type="ECO:0000256" key="8">
    <source>
        <dbReference type="HAMAP-Rule" id="MF_00917"/>
    </source>
</evidence>
<accession>A0AAC9RRE8</accession>
<dbReference type="PIRSF" id="PIRSF000370">
    <property type="entry name" value="QueE"/>
    <property type="match status" value="1"/>
</dbReference>
<comment type="caution">
    <text evidence="8">Lacks conserved residue(s) required for the propagation of feature annotation.</text>
</comment>
<dbReference type="AlphaFoldDB" id="A0AAC9RRE8"/>
<keyword evidence="3 8" id="KW-0479">Metal-binding</keyword>
<keyword evidence="6 8" id="KW-0411">Iron-sulfur</keyword>
<evidence type="ECO:0000256" key="4">
    <source>
        <dbReference type="ARBA" id="ARBA00022842"/>
    </source>
</evidence>
<feature type="binding site" evidence="8">
    <location>
        <position position="69"/>
    </location>
    <ligand>
        <name>substrate</name>
    </ligand>
</feature>
<feature type="binding site" evidence="8">
    <location>
        <position position="71"/>
    </location>
    <ligand>
        <name>S-adenosyl-L-methionine</name>
        <dbReference type="ChEBI" id="CHEBI:59789"/>
    </ligand>
</feature>
<evidence type="ECO:0000256" key="5">
    <source>
        <dbReference type="ARBA" id="ARBA00023004"/>
    </source>
</evidence>
<feature type="binding site" evidence="8">
    <location>
        <position position="26"/>
    </location>
    <ligand>
        <name>substrate</name>
    </ligand>
</feature>
<comment type="function">
    <text evidence="8">Catalyzes the complex heterocyclic radical-mediated conversion of 6-carboxy-5,6,7,8-tetrahydropterin (CPH4) to 7-carboxy-7-deazaguanine (CDG), a step common to the biosynthetic pathways of all 7-deazapurine-containing compounds.</text>
</comment>
<dbReference type="InterPro" id="IPR013785">
    <property type="entry name" value="Aldolase_TIM"/>
</dbReference>
<evidence type="ECO:0000256" key="2">
    <source>
        <dbReference type="ARBA" id="ARBA00022691"/>
    </source>
</evidence>
<dbReference type="EMBL" id="CP020559">
    <property type="protein sequence ID" value="ARE88850.1"/>
    <property type="molecule type" value="Genomic_DNA"/>
</dbReference>
<dbReference type="PANTHER" id="PTHR42836:SF1">
    <property type="entry name" value="7-CARBOXY-7-DEAZAGUANINE SYNTHASE"/>
    <property type="match status" value="1"/>
</dbReference>
<dbReference type="RefSeq" id="WP_236904991.1">
    <property type="nucleotide sequence ID" value="NZ_CP017603.1"/>
</dbReference>
<dbReference type="Gene3D" id="3.20.20.70">
    <property type="entry name" value="Aldolase class I"/>
    <property type="match status" value="1"/>
</dbReference>
<dbReference type="GO" id="GO:0051539">
    <property type="term" value="F:4 iron, 4 sulfur cluster binding"/>
    <property type="evidence" value="ECO:0007669"/>
    <property type="project" value="UniProtKB-UniRule"/>
</dbReference>
<gene>
    <name evidence="10" type="primary">queE_2</name>
    <name evidence="8" type="synonym">queE</name>
    <name evidence="10" type="ORF">CLFO_32560</name>
</gene>
<comment type="cofactor">
    <cofactor evidence="8">
        <name>S-adenosyl-L-methionine</name>
        <dbReference type="ChEBI" id="CHEBI:59789"/>
    </cofactor>
    <text evidence="8">Binds 1 S-adenosyl-L-methionine per subunit.</text>
</comment>
<comment type="pathway">
    <text evidence="8">Purine metabolism; 7-cyano-7-deazaguanine biosynthesis.</text>
</comment>
<sequence length="210" mass="24348">MLKVNEIFLSIQGEGISTGYPTVFLRLAGCNLRCRYCDTSYSYAEGEEMTVEEVFKKVTSYGYKRVCLTGGEPLLQQEIKILLAALKEYEINIETNGSVDICLFPLGENHRFTMDIKTPSSGEADSNCLSNFKYLREKDEIKIVLGDYQDYLWARDLLKQHYKKGIITFSPIYNRIDPKKIVQWMLEDRIDARFQLQLHKILWHPEARGV</sequence>
<feature type="binding site" evidence="8">
    <location>
        <position position="34"/>
    </location>
    <ligand>
        <name>[4Fe-4S] cluster</name>
        <dbReference type="ChEBI" id="CHEBI:49883"/>
        <note>4Fe-4S-S-AdoMet</note>
    </ligand>
</feature>
<feature type="binding site" evidence="8">
    <location>
        <position position="30"/>
    </location>
    <ligand>
        <name>[4Fe-4S] cluster</name>
        <dbReference type="ChEBI" id="CHEBI:49883"/>
        <note>4Fe-4S-S-AdoMet</note>
    </ligand>
</feature>
<dbReference type="PROSITE" id="PS51918">
    <property type="entry name" value="RADICAL_SAM"/>
    <property type="match status" value="1"/>
</dbReference>
<reference evidence="10 11" key="1">
    <citation type="submission" date="2017-03" db="EMBL/GenBank/DDBJ databases">
        <title>Complete sequence of Clostridium formicaceticum DSM 92.</title>
        <authorList>
            <person name="Poehlein A."/>
            <person name="Karl M."/>
            <person name="Bengelsdorf F.R."/>
            <person name="Duerre P."/>
            <person name="Daniel R."/>
        </authorList>
    </citation>
    <scope>NUCLEOTIDE SEQUENCE [LARGE SCALE GENOMIC DNA]</scope>
    <source>
        <strain evidence="10 11">DSM 92</strain>
    </source>
</reference>
<feature type="binding site" evidence="8">
    <location>
        <position position="37"/>
    </location>
    <ligand>
        <name>[4Fe-4S] cluster</name>
        <dbReference type="ChEBI" id="CHEBI:49883"/>
        <note>4Fe-4S-S-AdoMet</note>
    </ligand>
</feature>
<dbReference type="PANTHER" id="PTHR42836">
    <property type="entry name" value="7-CARBOXY-7-DEAZAGUANINE SYNTHASE"/>
    <property type="match status" value="1"/>
</dbReference>
<comment type="cofactor">
    <cofactor evidence="8">
        <name>[4Fe-4S] cluster</name>
        <dbReference type="ChEBI" id="CHEBI:49883"/>
    </cofactor>
    <text evidence="8">Binds 1 [4Fe-4S] cluster. The cluster is coordinated with 3 cysteines and an exchangeable S-adenosyl-L-methionine.</text>
</comment>
<organism evidence="10 11">
    <name type="scientific">Clostridium formicaceticum</name>
    <dbReference type="NCBI Taxonomy" id="1497"/>
    <lineage>
        <taxon>Bacteria</taxon>
        <taxon>Bacillati</taxon>
        <taxon>Bacillota</taxon>
        <taxon>Clostridia</taxon>
        <taxon>Eubacteriales</taxon>
        <taxon>Clostridiaceae</taxon>
        <taxon>Clostridium</taxon>
    </lineage>
</organism>
<dbReference type="SFLD" id="SFLDS00029">
    <property type="entry name" value="Radical_SAM"/>
    <property type="match status" value="1"/>
</dbReference>
<dbReference type="GO" id="GO:0016840">
    <property type="term" value="F:carbon-nitrogen lyase activity"/>
    <property type="evidence" value="ECO:0007669"/>
    <property type="project" value="UniProtKB-UniRule"/>
</dbReference>
<proteinExistence type="inferred from homology"/>
<dbReference type="Proteomes" id="UP000192478">
    <property type="component" value="Chromosome"/>
</dbReference>
<dbReference type="GO" id="GO:0008616">
    <property type="term" value="P:tRNA queuosine(34) biosynthetic process"/>
    <property type="evidence" value="ECO:0007669"/>
    <property type="project" value="UniProtKB-UniRule"/>
</dbReference>
<feature type="domain" description="Radical SAM core" evidence="9">
    <location>
        <begin position="17"/>
        <end position="205"/>
    </location>
</feature>
<evidence type="ECO:0000313" key="10">
    <source>
        <dbReference type="EMBL" id="ARE88850.1"/>
    </source>
</evidence>
<evidence type="ECO:0000259" key="9">
    <source>
        <dbReference type="PROSITE" id="PS51918"/>
    </source>
</evidence>
<dbReference type="SUPFAM" id="SSF102114">
    <property type="entry name" value="Radical SAM enzymes"/>
    <property type="match status" value="1"/>
</dbReference>
<dbReference type="Pfam" id="PF04055">
    <property type="entry name" value="Radical_SAM"/>
    <property type="match status" value="1"/>
</dbReference>
<protein>
    <recommendedName>
        <fullName evidence="8">7-carboxy-7-deazaguanine synthase</fullName>
        <shortName evidence="8">CDG synthase</shortName>
        <ecNumber evidence="8">4.3.99.3</ecNumber>
    </recommendedName>
    <alternativeName>
        <fullName evidence="8">Queuosine biosynthesis protein QueE</fullName>
    </alternativeName>
</protein>
<dbReference type="CDD" id="cd01335">
    <property type="entry name" value="Radical_SAM"/>
    <property type="match status" value="1"/>
</dbReference>
<comment type="similarity">
    <text evidence="8">Belongs to the radical SAM superfamily. 7-carboxy-7-deazaguanine synthase family.</text>
</comment>
<keyword evidence="4 8" id="KW-0460">Magnesium</keyword>
<evidence type="ECO:0000256" key="6">
    <source>
        <dbReference type="ARBA" id="ARBA00023014"/>
    </source>
</evidence>
<comment type="catalytic activity">
    <reaction evidence="8">
        <text>6-carboxy-5,6,7,8-tetrahydropterin + H(+) = 7-carboxy-7-carbaguanine + NH4(+)</text>
        <dbReference type="Rhea" id="RHEA:27974"/>
        <dbReference type="ChEBI" id="CHEBI:15378"/>
        <dbReference type="ChEBI" id="CHEBI:28938"/>
        <dbReference type="ChEBI" id="CHEBI:61032"/>
        <dbReference type="ChEBI" id="CHEBI:61036"/>
        <dbReference type="EC" id="4.3.99.3"/>
    </reaction>
</comment>
<keyword evidence="2 8" id="KW-0949">S-adenosyl-L-methionine</keyword>
<evidence type="ECO:0000256" key="3">
    <source>
        <dbReference type="ARBA" id="ARBA00022723"/>
    </source>
</evidence>
<evidence type="ECO:0000256" key="1">
    <source>
        <dbReference type="ARBA" id="ARBA00022485"/>
    </source>
</evidence>
<keyword evidence="5 8" id="KW-0408">Iron</keyword>
<keyword evidence="7 8" id="KW-0456">Lyase</keyword>